<feature type="domain" description="DUF7884" evidence="7">
    <location>
        <begin position="6"/>
        <end position="90"/>
    </location>
</feature>
<dbReference type="InterPro" id="IPR029063">
    <property type="entry name" value="SAM-dependent_MTases_sf"/>
</dbReference>
<evidence type="ECO:0000256" key="3">
    <source>
        <dbReference type="ARBA" id="ARBA00022679"/>
    </source>
</evidence>
<dbReference type="InterPro" id="IPR003333">
    <property type="entry name" value="CMAS"/>
</dbReference>
<keyword evidence="9" id="KW-1185">Reference proteome</keyword>
<dbReference type="GO" id="GO:0032259">
    <property type="term" value="P:methylation"/>
    <property type="evidence" value="ECO:0007669"/>
    <property type="project" value="UniProtKB-KW"/>
</dbReference>
<dbReference type="Pfam" id="PF25371">
    <property type="entry name" value="DUF7884"/>
    <property type="match status" value="1"/>
</dbReference>
<dbReference type="InterPro" id="IPR050723">
    <property type="entry name" value="CFA/CMAS"/>
</dbReference>
<evidence type="ECO:0000313" key="8">
    <source>
        <dbReference type="EMBL" id="MBB2181282.1"/>
    </source>
</evidence>
<dbReference type="PANTHER" id="PTHR43667:SF1">
    <property type="entry name" value="CYCLOPROPANE-FATTY-ACYL-PHOSPHOLIPID SYNTHASE"/>
    <property type="match status" value="1"/>
</dbReference>
<protein>
    <submittedName>
        <fullName evidence="8">Class I SAM-dependent methyltransferase</fullName>
    </submittedName>
</protein>
<keyword evidence="5" id="KW-0443">Lipid metabolism</keyword>
<evidence type="ECO:0000313" key="9">
    <source>
        <dbReference type="Proteomes" id="UP000574276"/>
    </source>
</evidence>
<evidence type="ECO:0000256" key="6">
    <source>
        <dbReference type="PIRSR" id="PIRSR003085-1"/>
    </source>
</evidence>
<accession>A0A839JW96</accession>
<sequence length="389" mass="45681">MEKQLLKKLLKNLFSHTCSIQFWDGEEMIMGKGEIRFRIILKEPLSITEILTNPSVTFGEAYMNRKLEFDGNIQEIIESIYGNPKSFLRYKGRFSKIIKPMKNTLQNSKENVKYHYDIGNDFYRLWLDKSMTYSCGYFTSDTDTLEQAQCNKVEYILRKLNLREGCTLLDIGCGWGELVITAAKKYKVKALGITLSREQMERARERIKEEGLEDHVRIAQMDYRQLQKRFDRVVSVGMIEHVGKEYLPEYFKNVHALLKEGGISLLHCITSLKGGTNRWIDKYIFPGGYLPSIKELISYISEEDFYLIDVESLRRHYAKTLEHWAANFEASVPEIKKTKDESFIRMWRLYLNSCAASFKMGNIDIHQFLFTKGLADEIPWTRDYLYERK</sequence>
<dbReference type="PIRSF" id="PIRSF003085">
    <property type="entry name" value="CMAS"/>
    <property type="match status" value="1"/>
</dbReference>
<keyword evidence="2 8" id="KW-0489">Methyltransferase</keyword>
<evidence type="ECO:0000259" key="7">
    <source>
        <dbReference type="Pfam" id="PF25371"/>
    </source>
</evidence>
<feature type="active site" evidence="6">
    <location>
        <position position="354"/>
    </location>
</feature>
<dbReference type="AlphaFoldDB" id="A0A839JW96"/>
<evidence type="ECO:0000256" key="5">
    <source>
        <dbReference type="ARBA" id="ARBA00023098"/>
    </source>
</evidence>
<keyword evidence="4" id="KW-0949">S-adenosyl-L-methionine</keyword>
<dbReference type="GO" id="GO:0008610">
    <property type="term" value="P:lipid biosynthetic process"/>
    <property type="evidence" value="ECO:0007669"/>
    <property type="project" value="InterPro"/>
</dbReference>
<comment type="caution">
    <text evidence="8">The sequence shown here is derived from an EMBL/GenBank/DDBJ whole genome shotgun (WGS) entry which is preliminary data.</text>
</comment>
<dbReference type="InterPro" id="IPR057206">
    <property type="entry name" value="DUF7884"/>
</dbReference>
<dbReference type="Gene3D" id="3.40.50.150">
    <property type="entry name" value="Vaccinia Virus protein VP39"/>
    <property type="match status" value="1"/>
</dbReference>
<organism evidence="8 9">
    <name type="scientific">Variimorphobacter saccharofermentans</name>
    <dbReference type="NCBI Taxonomy" id="2755051"/>
    <lineage>
        <taxon>Bacteria</taxon>
        <taxon>Bacillati</taxon>
        <taxon>Bacillota</taxon>
        <taxon>Clostridia</taxon>
        <taxon>Lachnospirales</taxon>
        <taxon>Lachnospiraceae</taxon>
        <taxon>Variimorphobacter</taxon>
    </lineage>
</organism>
<comment type="similarity">
    <text evidence="1">Belongs to the CFA/CMAS family.</text>
</comment>
<proteinExistence type="inferred from homology"/>
<dbReference type="CDD" id="cd02440">
    <property type="entry name" value="AdoMet_MTases"/>
    <property type="match status" value="1"/>
</dbReference>
<evidence type="ECO:0000256" key="2">
    <source>
        <dbReference type="ARBA" id="ARBA00022603"/>
    </source>
</evidence>
<evidence type="ECO:0000256" key="1">
    <source>
        <dbReference type="ARBA" id="ARBA00010815"/>
    </source>
</evidence>
<dbReference type="EMBL" id="JACEGA010000001">
    <property type="protein sequence ID" value="MBB2181282.1"/>
    <property type="molecule type" value="Genomic_DNA"/>
</dbReference>
<gene>
    <name evidence="8" type="ORF">H0486_00030</name>
</gene>
<dbReference type="PANTHER" id="PTHR43667">
    <property type="entry name" value="CYCLOPROPANE-FATTY-ACYL-PHOSPHOLIPID SYNTHASE"/>
    <property type="match status" value="1"/>
</dbReference>
<dbReference type="Pfam" id="PF02353">
    <property type="entry name" value="CMAS"/>
    <property type="match status" value="1"/>
</dbReference>
<dbReference type="GO" id="GO:0008168">
    <property type="term" value="F:methyltransferase activity"/>
    <property type="evidence" value="ECO:0007669"/>
    <property type="project" value="UniProtKB-KW"/>
</dbReference>
<evidence type="ECO:0000256" key="4">
    <source>
        <dbReference type="ARBA" id="ARBA00022691"/>
    </source>
</evidence>
<reference evidence="8 9" key="1">
    <citation type="submission" date="2020-07" db="EMBL/GenBank/DDBJ databases">
        <title>Characterization and genome sequencing of isolate MD1, a novel member within the family Lachnospiraceae.</title>
        <authorList>
            <person name="Rettenmaier R."/>
            <person name="Di Bello L."/>
            <person name="Zinser C."/>
            <person name="Scheitz K."/>
            <person name="Liebl W."/>
            <person name="Zverlov V."/>
        </authorList>
    </citation>
    <scope>NUCLEOTIDE SEQUENCE [LARGE SCALE GENOMIC DNA]</scope>
    <source>
        <strain evidence="8 9">MD1</strain>
    </source>
</reference>
<name>A0A839JW96_9FIRM</name>
<dbReference type="SUPFAM" id="SSF53335">
    <property type="entry name" value="S-adenosyl-L-methionine-dependent methyltransferases"/>
    <property type="match status" value="1"/>
</dbReference>
<keyword evidence="3 8" id="KW-0808">Transferase</keyword>
<dbReference type="Proteomes" id="UP000574276">
    <property type="component" value="Unassembled WGS sequence"/>
</dbReference>